<dbReference type="Proteomes" id="UP000886998">
    <property type="component" value="Unassembled WGS sequence"/>
</dbReference>
<keyword evidence="2" id="KW-1185">Reference proteome</keyword>
<dbReference type="AlphaFoldDB" id="A0A8X6XWL9"/>
<evidence type="ECO:0000313" key="2">
    <source>
        <dbReference type="Proteomes" id="UP000886998"/>
    </source>
</evidence>
<evidence type="ECO:0000313" key="1">
    <source>
        <dbReference type="EMBL" id="GFY60433.1"/>
    </source>
</evidence>
<proteinExistence type="predicted"/>
<comment type="caution">
    <text evidence="1">The sequence shown here is derived from an EMBL/GenBank/DDBJ whole genome shotgun (WGS) entry which is preliminary data.</text>
</comment>
<protein>
    <submittedName>
        <fullName evidence="1">Uncharacterized protein</fullName>
    </submittedName>
</protein>
<feature type="non-terminal residue" evidence="1">
    <location>
        <position position="49"/>
    </location>
</feature>
<dbReference type="EMBL" id="BMAV01013152">
    <property type="protein sequence ID" value="GFY60433.1"/>
    <property type="molecule type" value="Genomic_DNA"/>
</dbReference>
<accession>A0A8X6XWL9</accession>
<reference evidence="1" key="1">
    <citation type="submission" date="2020-08" db="EMBL/GenBank/DDBJ databases">
        <title>Multicomponent nature underlies the extraordinary mechanical properties of spider dragline silk.</title>
        <authorList>
            <person name="Kono N."/>
            <person name="Nakamura H."/>
            <person name="Mori M."/>
            <person name="Yoshida Y."/>
            <person name="Ohtoshi R."/>
            <person name="Malay A.D."/>
            <person name="Moran D.A.P."/>
            <person name="Tomita M."/>
            <person name="Numata K."/>
            <person name="Arakawa K."/>
        </authorList>
    </citation>
    <scope>NUCLEOTIDE SEQUENCE</scope>
</reference>
<sequence>MSSGRFFFLHVLPESRPSHTLIAFQTELPDILTGDGGFDRGRNPRSYMM</sequence>
<name>A0A8X6XWL9_9ARAC</name>
<organism evidence="1 2">
    <name type="scientific">Trichonephila inaurata madagascariensis</name>
    <dbReference type="NCBI Taxonomy" id="2747483"/>
    <lineage>
        <taxon>Eukaryota</taxon>
        <taxon>Metazoa</taxon>
        <taxon>Ecdysozoa</taxon>
        <taxon>Arthropoda</taxon>
        <taxon>Chelicerata</taxon>
        <taxon>Arachnida</taxon>
        <taxon>Araneae</taxon>
        <taxon>Araneomorphae</taxon>
        <taxon>Entelegynae</taxon>
        <taxon>Araneoidea</taxon>
        <taxon>Nephilidae</taxon>
        <taxon>Trichonephila</taxon>
        <taxon>Trichonephila inaurata</taxon>
    </lineage>
</organism>
<gene>
    <name evidence="1" type="ORF">TNIN_260791</name>
</gene>